<dbReference type="InterPro" id="IPR005094">
    <property type="entry name" value="Endonuclease_MobA/VirD2"/>
</dbReference>
<accession>A0AAX2IMI2</accession>
<evidence type="ECO:0000313" key="2">
    <source>
        <dbReference type="EMBL" id="SKB65264.1"/>
    </source>
</evidence>
<evidence type="ECO:0000313" key="3">
    <source>
        <dbReference type="EMBL" id="SQA90770.1"/>
    </source>
</evidence>
<dbReference type="EMBL" id="FUZE01000005">
    <property type="protein sequence ID" value="SKB65264.1"/>
    <property type="molecule type" value="Genomic_DNA"/>
</dbReference>
<dbReference type="AlphaFoldDB" id="A0AAX2IMI2"/>
<name>A0AAX2IMI2_9FLAO</name>
<reference evidence="2 4" key="1">
    <citation type="submission" date="2017-02" db="EMBL/GenBank/DDBJ databases">
        <authorList>
            <person name="Varghese N."/>
            <person name="Submissions S."/>
        </authorList>
    </citation>
    <scope>NUCLEOTIDE SEQUENCE [LARGE SCALE GENOMIC DNA]</scope>
    <source>
        <strain evidence="2 4">DSM 16775</strain>
    </source>
</reference>
<dbReference type="Pfam" id="PF03432">
    <property type="entry name" value="Relaxase"/>
    <property type="match status" value="1"/>
</dbReference>
<evidence type="ECO:0000313" key="4">
    <source>
        <dbReference type="Proteomes" id="UP000190669"/>
    </source>
</evidence>
<reference evidence="3 5" key="2">
    <citation type="submission" date="2018-06" db="EMBL/GenBank/DDBJ databases">
        <authorList>
            <consortium name="Pathogen Informatics"/>
            <person name="Doyle S."/>
        </authorList>
    </citation>
    <scope>NUCLEOTIDE SEQUENCE [LARGE SCALE GENOMIC DNA]</scope>
    <source>
        <strain evidence="3 5">NCTC11212</strain>
    </source>
</reference>
<protein>
    <submittedName>
        <fullName evidence="2 3">Relaxase/Mobilisation nuclease domain</fullName>
    </submittedName>
</protein>
<organism evidence="3 5">
    <name type="scientific">Chryseobacterium balustinum</name>
    <dbReference type="NCBI Taxonomy" id="246"/>
    <lineage>
        <taxon>Bacteria</taxon>
        <taxon>Pseudomonadati</taxon>
        <taxon>Bacteroidota</taxon>
        <taxon>Flavobacteriia</taxon>
        <taxon>Flavobacteriales</taxon>
        <taxon>Weeksellaceae</taxon>
        <taxon>Chryseobacterium group</taxon>
        <taxon>Chryseobacterium</taxon>
    </lineage>
</organism>
<dbReference type="Proteomes" id="UP000251937">
    <property type="component" value="Unassembled WGS sequence"/>
</dbReference>
<evidence type="ECO:0000259" key="1">
    <source>
        <dbReference type="Pfam" id="PF03432"/>
    </source>
</evidence>
<comment type="caution">
    <text evidence="3">The sequence shown here is derived from an EMBL/GenBank/DDBJ whole genome shotgun (WGS) entry which is preliminary data.</text>
</comment>
<proteinExistence type="predicted"/>
<evidence type="ECO:0000313" key="5">
    <source>
        <dbReference type="Proteomes" id="UP000251937"/>
    </source>
</evidence>
<sequence>MNNSATTRNISKIAIEYNGNDKGTAQRVYQNNLLTEDPEHQFKEMKTVADRNKNVKNWALTGYISPEKSIGDKLSNEELTQLALKAFKKIGVTDNNQMVLDIHLSTKQKHIHFIVNRVDIHGINTIKAHKIGENFGKAVREVCREMNLKTDIEIGKETKKLMLEALIASLKTSRNFDELIDSMKNLGYRITLSQNEKVGISGMRIVRFEDINYQTERDYKPGYKLSEITSTLKITDIKQKLQENQERAVYLGSKNIQFGENENVNANFTEQKKSSSVSNQLENIAKELLKPTFTSAQEDDLLKKKKRKFR</sequence>
<dbReference type="Proteomes" id="UP000190669">
    <property type="component" value="Unassembled WGS sequence"/>
</dbReference>
<feature type="domain" description="MobA/VirD2-like nuclease" evidence="1">
    <location>
        <begin position="17"/>
        <end position="148"/>
    </location>
</feature>
<dbReference type="EMBL" id="UAVR01000013">
    <property type="protein sequence ID" value="SQA90770.1"/>
    <property type="molecule type" value="Genomic_DNA"/>
</dbReference>
<gene>
    <name evidence="3" type="ORF">NCTC11212_02668</name>
    <name evidence="2" type="ORF">SAMN05421800_10581</name>
</gene>
<keyword evidence="4" id="KW-1185">Reference proteome</keyword>
<dbReference type="RefSeq" id="WP_079464835.1">
    <property type="nucleotide sequence ID" value="NZ_FUZE01000005.1"/>
</dbReference>